<keyword evidence="2" id="KW-1185">Reference proteome</keyword>
<dbReference type="SUPFAM" id="SSF52980">
    <property type="entry name" value="Restriction endonuclease-like"/>
    <property type="match status" value="1"/>
</dbReference>
<gene>
    <name evidence="1" type="ORF">CP500_009515</name>
</gene>
<name>A0A2G4F1K0_9CYAN</name>
<dbReference type="Gene3D" id="3.40.1350.10">
    <property type="match status" value="1"/>
</dbReference>
<dbReference type="Proteomes" id="UP000226442">
    <property type="component" value="Unassembled WGS sequence"/>
</dbReference>
<dbReference type="AlphaFoldDB" id="A0A2G4F1K0"/>
<proteinExistence type="predicted"/>
<dbReference type="OrthoDB" id="456752at2"/>
<accession>A0A2G4F1K0</accession>
<dbReference type="CDD" id="cd22366">
    <property type="entry name" value="XisH-like"/>
    <property type="match status" value="1"/>
</dbReference>
<dbReference type="InterPro" id="IPR011335">
    <property type="entry name" value="Restrct_endonuc-II-like"/>
</dbReference>
<sequence>MPAKDVFHKAVRKALETENWIITDDPLKLDVGGVEMYVDLGAEKLIAAEKNGTKIAVEVKSFIGTSNIYEFHTAMGQFINYRVALEEKYPGRELYLAVPDGTYQTFFNLQLIQKIIQRFEVKLIIYDATNEVIVQWKTN</sequence>
<reference evidence="1" key="1">
    <citation type="submission" date="2017-10" db="EMBL/GenBank/DDBJ databases">
        <title>Draft genome sequence of the planktic cyanobacteria Tychonema bourrellyi isolated from alpine lentic freshwater.</title>
        <authorList>
            <person name="Tett A."/>
            <person name="Armanini F."/>
            <person name="Asnicar F."/>
            <person name="Boscaini A."/>
            <person name="Pasolli E."/>
            <person name="Zolfo M."/>
            <person name="Donati C."/>
            <person name="Salmaso N."/>
            <person name="Segata N."/>
        </authorList>
    </citation>
    <scope>NUCLEOTIDE SEQUENCE</scope>
    <source>
        <strain evidence="1">FEM_GT703</strain>
    </source>
</reference>
<dbReference type="InterPro" id="IPR014919">
    <property type="entry name" value="XisH"/>
</dbReference>
<comment type="caution">
    <text evidence="1">The sequence shown here is derived from an EMBL/GenBank/DDBJ whole genome shotgun (WGS) entry which is preliminary data.</text>
</comment>
<dbReference type="RefSeq" id="WP_096829223.1">
    <property type="nucleotide sequence ID" value="NZ_NXIB02000045.1"/>
</dbReference>
<evidence type="ECO:0000313" key="1">
    <source>
        <dbReference type="EMBL" id="PHX55640.1"/>
    </source>
</evidence>
<dbReference type="Pfam" id="PF08814">
    <property type="entry name" value="XisH"/>
    <property type="match status" value="1"/>
</dbReference>
<dbReference type="GO" id="GO:0003676">
    <property type="term" value="F:nucleic acid binding"/>
    <property type="evidence" value="ECO:0007669"/>
    <property type="project" value="InterPro"/>
</dbReference>
<evidence type="ECO:0000313" key="2">
    <source>
        <dbReference type="Proteomes" id="UP000226442"/>
    </source>
</evidence>
<dbReference type="EMBL" id="NXIB02000045">
    <property type="protein sequence ID" value="PHX55640.1"/>
    <property type="molecule type" value="Genomic_DNA"/>
</dbReference>
<organism evidence="1 2">
    <name type="scientific">Tychonema bourrellyi FEM_GT703</name>
    <dbReference type="NCBI Taxonomy" id="2040638"/>
    <lineage>
        <taxon>Bacteria</taxon>
        <taxon>Bacillati</taxon>
        <taxon>Cyanobacteriota</taxon>
        <taxon>Cyanophyceae</taxon>
        <taxon>Oscillatoriophycideae</taxon>
        <taxon>Oscillatoriales</taxon>
        <taxon>Microcoleaceae</taxon>
        <taxon>Tychonema</taxon>
    </lineage>
</organism>
<protein>
    <submittedName>
        <fullName evidence="1">Fatty-acid oxidation protein subunit alpha</fullName>
    </submittedName>
</protein>
<dbReference type="InterPro" id="IPR011856">
    <property type="entry name" value="tRNA_endonuc-like_dom_sf"/>
</dbReference>